<evidence type="ECO:0000313" key="7">
    <source>
        <dbReference type="EMBL" id="MEQ2472229.1"/>
    </source>
</evidence>
<keyword evidence="3 5" id="KW-1133">Transmembrane helix</keyword>
<dbReference type="InterPro" id="IPR017501">
    <property type="entry name" value="Phage_infect_YhgE_C"/>
</dbReference>
<dbReference type="EMBL" id="JBBMFE010000005">
    <property type="protein sequence ID" value="MEQ2472229.1"/>
    <property type="molecule type" value="Genomic_DNA"/>
</dbReference>
<dbReference type="NCBIfam" id="TIGR03062">
    <property type="entry name" value="pip_yhgE_Cterm"/>
    <property type="match status" value="1"/>
</dbReference>
<dbReference type="NCBIfam" id="TIGR03061">
    <property type="entry name" value="pip_yhgE_Nterm"/>
    <property type="match status" value="1"/>
</dbReference>
<accession>A0ABV1FFR4</accession>
<proteinExistence type="predicted"/>
<dbReference type="InterPro" id="IPR051328">
    <property type="entry name" value="T7SS_ABC-Transporter"/>
</dbReference>
<dbReference type="Proteomes" id="UP001438008">
    <property type="component" value="Unassembled WGS sequence"/>
</dbReference>
<sequence length="733" mass="79466">MRNIIQIFLRDIRKIKGNTIAMIIMVGILVVPTLYAWFNIGGSWDPYENTSDIKIAVASDDAGYQGELLPLDINLGDRVLTYFHENDEMDWVFTDSEEAVEGTKSGKYYAAIVVPESFSEDMMTLFSVNKNLKNPELLYYANGKKNAIASIVTEKKADAVQGEVSEKFVKAISKAALEAMKTVVNVADEADQSDLVDNLIDNLDDISADLVAAAGTVDAFESMASATQTMLSTTSTFLKDTQNRTDGDLDSLGNIEGSINDVKSAMDGTTDQLNEALKSSAALYKQMATAVQQGIQAAAASNDMTQLKNTLTGLDAQLEASITSYSDSATKLTDAANSLVSAVGTDAGLNAVAGDLNNTIILMKSLRSAIAQVSTSVGSMTTDAAAAQKELDALVTKMVNSAATVQKDYEDNVKGALDDLADSVGNADSKVSSLLDSMDEGLDGVYKLSDSTESDLAKLERTLKTSGVILNKGAEDLTDLADRLRNEKDRDSLDTIDSLLDEDLDVVGSFISTPVELTTEHVYEVENYGSAMAPFYTTLAIWVGGVVMAAMLKAGVKEKELIGLTKVRNYQKYLGRYLLFLILGLLQATLICLGDLYFLGIQCKSPVLFMLAGWVTSLVYVNLIYTLCISFGDIGKAVSVILMVLQVAGTGGNFPIDLAPAFFRKLYSALPFVYSMNAMRECVAGFYGNYYWEQLGTLLLYLIPSLLLGLVLRLPIIKWNEHFEEKLESTKLF</sequence>
<dbReference type="Gene3D" id="3.40.1710.10">
    <property type="entry name" value="abc type-2 transporter like domain"/>
    <property type="match status" value="1"/>
</dbReference>
<evidence type="ECO:0000313" key="8">
    <source>
        <dbReference type="Proteomes" id="UP001438008"/>
    </source>
</evidence>
<evidence type="ECO:0000256" key="2">
    <source>
        <dbReference type="ARBA" id="ARBA00022692"/>
    </source>
</evidence>
<dbReference type="InterPro" id="IPR017500">
    <property type="entry name" value="Phage_infect_YhgE_N"/>
</dbReference>
<feature type="transmembrane region" description="Helical" evidence="5">
    <location>
        <begin position="637"/>
        <end position="656"/>
    </location>
</feature>
<keyword evidence="8" id="KW-1185">Reference proteome</keyword>
<keyword evidence="2 5" id="KW-0812">Transmembrane</keyword>
<dbReference type="RefSeq" id="WP_349164314.1">
    <property type="nucleotide sequence ID" value="NZ_JBBMFE010000005.1"/>
</dbReference>
<feature type="transmembrane region" description="Helical" evidence="5">
    <location>
        <begin position="535"/>
        <end position="556"/>
    </location>
</feature>
<feature type="transmembrane region" description="Helical" evidence="5">
    <location>
        <begin position="607"/>
        <end position="625"/>
    </location>
</feature>
<reference evidence="7 8" key="1">
    <citation type="submission" date="2024-03" db="EMBL/GenBank/DDBJ databases">
        <title>Human intestinal bacterial collection.</title>
        <authorList>
            <person name="Pauvert C."/>
            <person name="Hitch T.C.A."/>
            <person name="Clavel T."/>
        </authorList>
    </citation>
    <scope>NUCLEOTIDE SEQUENCE [LARGE SCALE GENOMIC DNA]</scope>
    <source>
        <strain evidence="7 8">CLA-AA-H132</strain>
    </source>
</reference>
<dbReference type="PANTHER" id="PTHR43077">
    <property type="entry name" value="TRANSPORT PERMEASE YVFS-RELATED"/>
    <property type="match status" value="1"/>
</dbReference>
<dbReference type="InterPro" id="IPR013525">
    <property type="entry name" value="ABC2_TM"/>
</dbReference>
<comment type="caution">
    <text evidence="7">The sequence shown here is derived from an EMBL/GenBank/DDBJ whole genome shotgun (WGS) entry which is preliminary data.</text>
</comment>
<comment type="subcellular location">
    <subcellularLocation>
        <location evidence="1">Membrane</location>
        <topology evidence="1">Multi-pass membrane protein</topology>
    </subcellularLocation>
</comment>
<dbReference type="Pfam" id="PF12698">
    <property type="entry name" value="ABC2_membrane_3"/>
    <property type="match status" value="2"/>
</dbReference>
<dbReference type="PANTHER" id="PTHR43077:SF10">
    <property type="entry name" value="TRANSPORT PERMEASE PROTEIN"/>
    <property type="match status" value="1"/>
</dbReference>
<organism evidence="7 8">
    <name type="scientific">Laedolimicola intestinihominis</name>
    <dbReference type="NCBI Taxonomy" id="3133166"/>
    <lineage>
        <taxon>Bacteria</taxon>
        <taxon>Bacillati</taxon>
        <taxon>Bacillota</taxon>
        <taxon>Clostridia</taxon>
        <taxon>Lachnospirales</taxon>
        <taxon>Lachnospiraceae</taxon>
        <taxon>Laedolimicola</taxon>
    </lineage>
</organism>
<dbReference type="PRINTS" id="PR00260">
    <property type="entry name" value="CHEMTRNSDUCR"/>
</dbReference>
<dbReference type="InterPro" id="IPR004090">
    <property type="entry name" value="Chemotax_Me-accpt_rcpt"/>
</dbReference>
<feature type="transmembrane region" description="Helical" evidence="5">
    <location>
        <begin position="20"/>
        <end position="38"/>
    </location>
</feature>
<evidence type="ECO:0000256" key="3">
    <source>
        <dbReference type="ARBA" id="ARBA00022989"/>
    </source>
</evidence>
<evidence type="ECO:0000256" key="5">
    <source>
        <dbReference type="SAM" id="Phobius"/>
    </source>
</evidence>
<evidence type="ECO:0000256" key="1">
    <source>
        <dbReference type="ARBA" id="ARBA00004141"/>
    </source>
</evidence>
<keyword evidence="4 5" id="KW-0472">Membrane</keyword>
<protein>
    <submittedName>
        <fullName evidence="7">YhgE/Pip domain-containing protein</fullName>
    </submittedName>
</protein>
<gene>
    <name evidence="7" type="ORF">WMO29_06975</name>
</gene>
<name>A0ABV1FFR4_9FIRM</name>
<feature type="domain" description="ABC-2 type transporter transmembrane" evidence="6">
    <location>
        <begin position="20"/>
        <end position="154"/>
    </location>
</feature>
<feature type="transmembrane region" description="Helical" evidence="5">
    <location>
        <begin position="698"/>
        <end position="716"/>
    </location>
</feature>
<evidence type="ECO:0000256" key="4">
    <source>
        <dbReference type="ARBA" id="ARBA00023136"/>
    </source>
</evidence>
<feature type="domain" description="ABC-2 type transporter transmembrane" evidence="6">
    <location>
        <begin position="439"/>
        <end position="710"/>
    </location>
</feature>
<feature type="transmembrane region" description="Helical" evidence="5">
    <location>
        <begin position="577"/>
        <end position="601"/>
    </location>
</feature>
<evidence type="ECO:0000259" key="6">
    <source>
        <dbReference type="Pfam" id="PF12698"/>
    </source>
</evidence>